<organism evidence="2 3">
    <name type="scientific">Hyaloperonospora arabidopsidis (strain Emoy2)</name>
    <name type="common">Downy mildew agent</name>
    <name type="synonym">Peronospora arabidopsidis</name>
    <dbReference type="NCBI Taxonomy" id="559515"/>
    <lineage>
        <taxon>Eukaryota</taxon>
        <taxon>Sar</taxon>
        <taxon>Stramenopiles</taxon>
        <taxon>Oomycota</taxon>
        <taxon>Peronosporomycetes</taxon>
        <taxon>Peronosporales</taxon>
        <taxon>Peronosporaceae</taxon>
        <taxon>Hyaloperonospora</taxon>
    </lineage>
</organism>
<name>M4BTQ2_HYAAE</name>
<accession>M4BTQ2</accession>
<dbReference type="AlphaFoldDB" id="M4BTQ2"/>
<proteinExistence type="predicted"/>
<dbReference type="EnsemblProtists" id="HpaT809837">
    <property type="protein sequence ID" value="HpaP809837"/>
    <property type="gene ID" value="HpaG809837"/>
</dbReference>
<dbReference type="VEuPathDB" id="FungiDB:HpaG809837"/>
<dbReference type="EMBL" id="JH597866">
    <property type="status" value="NOT_ANNOTATED_CDS"/>
    <property type="molecule type" value="Genomic_DNA"/>
</dbReference>
<sequence>MRGRARPGGAGQGANFERLQHQADGLTTQMGQMRLNTPVCSTFGGAGGAGGEESCHSSNVSMPTASPGTPYSVAPTFQMAPRPPNIKALVCERFDDKKRYPGQGLGFGFEDFEWRGEHAIATDIATYGSNWTDFPKMMMMVKYMAARPAKLFHDDYES</sequence>
<feature type="compositionally biased region" description="Polar residues" evidence="1">
    <location>
        <begin position="56"/>
        <end position="67"/>
    </location>
</feature>
<evidence type="ECO:0000256" key="1">
    <source>
        <dbReference type="SAM" id="MobiDB-lite"/>
    </source>
</evidence>
<reference evidence="3" key="1">
    <citation type="journal article" date="2010" name="Science">
        <title>Signatures of adaptation to obligate biotrophy in the Hyaloperonospora arabidopsidis genome.</title>
        <authorList>
            <person name="Baxter L."/>
            <person name="Tripathy S."/>
            <person name="Ishaque N."/>
            <person name="Boot N."/>
            <person name="Cabral A."/>
            <person name="Kemen E."/>
            <person name="Thines M."/>
            <person name="Ah-Fong A."/>
            <person name="Anderson R."/>
            <person name="Badejoko W."/>
            <person name="Bittner-Eddy P."/>
            <person name="Boore J.L."/>
            <person name="Chibucos M.C."/>
            <person name="Coates M."/>
            <person name="Dehal P."/>
            <person name="Delehaunty K."/>
            <person name="Dong S."/>
            <person name="Downton P."/>
            <person name="Dumas B."/>
            <person name="Fabro G."/>
            <person name="Fronick C."/>
            <person name="Fuerstenberg S.I."/>
            <person name="Fulton L."/>
            <person name="Gaulin E."/>
            <person name="Govers F."/>
            <person name="Hughes L."/>
            <person name="Humphray S."/>
            <person name="Jiang R.H."/>
            <person name="Judelson H."/>
            <person name="Kamoun S."/>
            <person name="Kyung K."/>
            <person name="Meijer H."/>
            <person name="Minx P."/>
            <person name="Morris P."/>
            <person name="Nelson J."/>
            <person name="Phuntumart V."/>
            <person name="Qutob D."/>
            <person name="Rehmany A."/>
            <person name="Rougon-Cardoso A."/>
            <person name="Ryden P."/>
            <person name="Torto-Alalibo T."/>
            <person name="Studholme D."/>
            <person name="Wang Y."/>
            <person name="Win J."/>
            <person name="Wood J."/>
            <person name="Clifton S.W."/>
            <person name="Rogers J."/>
            <person name="Van den Ackerveken G."/>
            <person name="Jones J.D."/>
            <person name="McDowell J.M."/>
            <person name="Beynon J."/>
            <person name="Tyler B.M."/>
        </authorList>
    </citation>
    <scope>NUCLEOTIDE SEQUENCE [LARGE SCALE GENOMIC DNA]</scope>
    <source>
        <strain evidence="3">Emoy2</strain>
    </source>
</reference>
<evidence type="ECO:0000313" key="3">
    <source>
        <dbReference type="Proteomes" id="UP000011713"/>
    </source>
</evidence>
<dbReference type="HOGENOM" id="CLU_1672628_0_0_1"/>
<dbReference type="eggNOG" id="KOG0017">
    <property type="taxonomic scope" value="Eukaryota"/>
</dbReference>
<keyword evidence="3" id="KW-1185">Reference proteome</keyword>
<reference evidence="2" key="2">
    <citation type="submission" date="2015-06" db="UniProtKB">
        <authorList>
            <consortium name="EnsemblProtists"/>
        </authorList>
    </citation>
    <scope>IDENTIFICATION</scope>
    <source>
        <strain evidence="2">Emoy2</strain>
    </source>
</reference>
<dbReference type="Proteomes" id="UP000011713">
    <property type="component" value="Unassembled WGS sequence"/>
</dbReference>
<protein>
    <submittedName>
        <fullName evidence="2">Uncharacterized protein</fullName>
    </submittedName>
</protein>
<evidence type="ECO:0000313" key="2">
    <source>
        <dbReference type="EnsemblProtists" id="HpaP809837"/>
    </source>
</evidence>
<dbReference type="STRING" id="559515.M4BTQ2"/>
<feature type="region of interest" description="Disordered" evidence="1">
    <location>
        <begin position="47"/>
        <end position="67"/>
    </location>
</feature>
<dbReference type="InParanoid" id="M4BTQ2"/>